<evidence type="ECO:0000259" key="2">
    <source>
        <dbReference type="Pfam" id="PF03703"/>
    </source>
</evidence>
<accession>A0A0G0K3P5</accession>
<dbReference type="Proteomes" id="UP000033876">
    <property type="component" value="Unassembled WGS sequence"/>
</dbReference>
<dbReference type="PANTHER" id="PTHR37938">
    <property type="entry name" value="BLL0215 PROTEIN"/>
    <property type="match status" value="1"/>
</dbReference>
<dbReference type="EMBL" id="LBTF01000020">
    <property type="protein sequence ID" value="KKQ35246.1"/>
    <property type="molecule type" value="Genomic_DNA"/>
</dbReference>
<reference evidence="3 4" key="1">
    <citation type="journal article" date="2015" name="Nature">
        <title>rRNA introns, odd ribosomes, and small enigmatic genomes across a large radiation of phyla.</title>
        <authorList>
            <person name="Brown C.T."/>
            <person name="Hug L.A."/>
            <person name="Thomas B.C."/>
            <person name="Sharon I."/>
            <person name="Castelle C.J."/>
            <person name="Singh A."/>
            <person name="Wilkins M.J."/>
            <person name="Williams K.H."/>
            <person name="Banfield J.F."/>
        </authorList>
    </citation>
    <scope>NUCLEOTIDE SEQUENCE [LARGE SCALE GENOMIC DNA]</scope>
</reference>
<keyword evidence="1" id="KW-0472">Membrane</keyword>
<evidence type="ECO:0000313" key="3">
    <source>
        <dbReference type="EMBL" id="KKQ35246.1"/>
    </source>
</evidence>
<evidence type="ECO:0000256" key="1">
    <source>
        <dbReference type="SAM" id="Phobius"/>
    </source>
</evidence>
<evidence type="ECO:0000313" key="4">
    <source>
        <dbReference type="Proteomes" id="UP000033876"/>
    </source>
</evidence>
<dbReference type="PANTHER" id="PTHR37938:SF1">
    <property type="entry name" value="BLL0215 PROTEIN"/>
    <property type="match status" value="1"/>
</dbReference>
<sequence length="160" mass="18775">MPEEQKLIKEIKQHPLHYFLYYTAGIFIAVVSILASSWLNVLVGLLIIVFVDLIRRAHSYRIYDTGVERQFKFIMISKTFTDYSRIQDLSVERNLVDRIFGLGKVKINTAGSPGIEVSFVGIQNPEEIEEMVRHKTQKAREINFAFVFRCFMCFYRLTWI</sequence>
<protein>
    <recommendedName>
        <fullName evidence="2">YdbS-like PH domain-containing protein</fullName>
    </recommendedName>
</protein>
<keyword evidence="1" id="KW-1133">Transmembrane helix</keyword>
<proteinExistence type="predicted"/>
<feature type="transmembrane region" description="Helical" evidence="1">
    <location>
        <begin position="20"/>
        <end position="51"/>
    </location>
</feature>
<feature type="domain" description="YdbS-like PH" evidence="2">
    <location>
        <begin position="82"/>
        <end position="130"/>
    </location>
</feature>
<comment type="caution">
    <text evidence="3">The sequence shown here is derived from an EMBL/GenBank/DDBJ whole genome shotgun (WGS) entry which is preliminary data.</text>
</comment>
<name>A0A0G0K3P5_9BACT</name>
<gene>
    <name evidence="3" type="ORF">US50_C0020G0005</name>
</gene>
<organism evidence="3 4">
    <name type="scientific">Candidatus Nomurabacteria bacterium GW2011_GWB1_37_5</name>
    <dbReference type="NCBI Taxonomy" id="1618742"/>
    <lineage>
        <taxon>Bacteria</taxon>
        <taxon>Candidatus Nomuraibacteriota</taxon>
    </lineage>
</organism>
<dbReference type="Pfam" id="PF03703">
    <property type="entry name" value="bPH_2"/>
    <property type="match status" value="1"/>
</dbReference>
<feature type="transmembrane region" description="Helical" evidence="1">
    <location>
        <begin position="142"/>
        <end position="159"/>
    </location>
</feature>
<dbReference type="InterPro" id="IPR005182">
    <property type="entry name" value="YdbS-like_PH"/>
</dbReference>
<keyword evidence="1" id="KW-0812">Transmembrane</keyword>
<dbReference type="AlphaFoldDB" id="A0A0G0K3P5"/>